<evidence type="ECO:0000256" key="2">
    <source>
        <dbReference type="ARBA" id="ARBA00004496"/>
    </source>
</evidence>
<dbReference type="InterPro" id="IPR038744">
    <property type="entry name" value="Hri1_N"/>
</dbReference>
<evidence type="ECO:0000256" key="4">
    <source>
        <dbReference type="ARBA" id="ARBA00017063"/>
    </source>
</evidence>
<dbReference type="Proteomes" id="UP001175000">
    <property type="component" value="Unassembled WGS sequence"/>
</dbReference>
<evidence type="ECO:0000313" key="8">
    <source>
        <dbReference type="Proteomes" id="UP001175000"/>
    </source>
</evidence>
<dbReference type="GO" id="GO:0005634">
    <property type="term" value="C:nucleus"/>
    <property type="evidence" value="ECO:0007669"/>
    <property type="project" value="UniProtKB-SubCell"/>
</dbReference>
<gene>
    <name evidence="7" type="ORF">B0T14DRAFT_537645</name>
</gene>
<protein>
    <recommendedName>
        <fullName evidence="4">Protein HRI1</fullName>
    </recommendedName>
</protein>
<dbReference type="EMBL" id="JAULSU010000004">
    <property type="protein sequence ID" value="KAK0620051.1"/>
    <property type="molecule type" value="Genomic_DNA"/>
</dbReference>
<evidence type="ECO:0000313" key="7">
    <source>
        <dbReference type="EMBL" id="KAK0620051.1"/>
    </source>
</evidence>
<dbReference type="InterPro" id="IPR043047">
    <property type="entry name" value="Hri1_N_sf"/>
</dbReference>
<evidence type="ECO:0000256" key="5">
    <source>
        <dbReference type="ARBA" id="ARBA00022490"/>
    </source>
</evidence>
<dbReference type="Gene3D" id="2.40.128.310">
    <property type="entry name" value="Protein HRI1, C-terminal domain"/>
    <property type="match status" value="1"/>
</dbReference>
<dbReference type="Pfam" id="PF16815">
    <property type="entry name" value="HRI1"/>
    <property type="match status" value="1"/>
</dbReference>
<keyword evidence="5" id="KW-0963">Cytoplasm</keyword>
<dbReference type="AlphaFoldDB" id="A0AA39WR41"/>
<dbReference type="InterPro" id="IPR031818">
    <property type="entry name" value="Hri1"/>
</dbReference>
<accession>A0AA39WR41</accession>
<comment type="subcellular location">
    <subcellularLocation>
        <location evidence="2">Cytoplasm</location>
    </subcellularLocation>
    <subcellularLocation>
        <location evidence="1">Nucleus</location>
    </subcellularLocation>
</comment>
<reference evidence="7" key="1">
    <citation type="submission" date="2023-06" db="EMBL/GenBank/DDBJ databases">
        <title>Genome-scale phylogeny and comparative genomics of the fungal order Sordariales.</title>
        <authorList>
            <consortium name="Lawrence Berkeley National Laboratory"/>
            <person name="Hensen N."/>
            <person name="Bonometti L."/>
            <person name="Westerberg I."/>
            <person name="Brannstrom I.O."/>
            <person name="Guillou S."/>
            <person name="Cros-Aarteil S."/>
            <person name="Calhoun S."/>
            <person name="Haridas S."/>
            <person name="Kuo A."/>
            <person name="Mondo S."/>
            <person name="Pangilinan J."/>
            <person name="Riley R."/>
            <person name="Labutti K."/>
            <person name="Andreopoulos B."/>
            <person name="Lipzen A."/>
            <person name="Chen C."/>
            <person name="Yanf M."/>
            <person name="Daum C."/>
            <person name="Ng V."/>
            <person name="Clum A."/>
            <person name="Steindorff A."/>
            <person name="Ohm R."/>
            <person name="Martin F."/>
            <person name="Silar P."/>
            <person name="Natvig D."/>
            <person name="Lalanne C."/>
            <person name="Gautier V."/>
            <person name="Ament-Velasquez S.L."/>
            <person name="Kruys A."/>
            <person name="Hutchinson M.I."/>
            <person name="Powell A.J."/>
            <person name="Barry K."/>
            <person name="Miller A.N."/>
            <person name="Grigoriev I.V."/>
            <person name="Debuchy R."/>
            <person name="Gladieux P."/>
            <person name="Thoren M.H."/>
            <person name="Johannesson H."/>
        </authorList>
    </citation>
    <scope>NUCLEOTIDE SEQUENCE</scope>
    <source>
        <strain evidence="7">CBS 606.72</strain>
    </source>
</reference>
<keyword evidence="8" id="KW-1185">Reference proteome</keyword>
<name>A0AA39WR41_9PEZI</name>
<comment type="caution">
    <text evidence="7">The sequence shown here is derived from an EMBL/GenBank/DDBJ whole genome shotgun (WGS) entry which is preliminary data.</text>
</comment>
<dbReference type="GO" id="GO:0005737">
    <property type="term" value="C:cytoplasm"/>
    <property type="evidence" value="ECO:0007669"/>
    <property type="project" value="UniProtKB-SubCell"/>
</dbReference>
<dbReference type="Gene3D" id="2.40.128.320">
    <property type="entry name" value="Protein HRI1, N-terminal domain"/>
    <property type="match status" value="1"/>
</dbReference>
<keyword evidence="6" id="KW-0539">Nucleus</keyword>
<comment type="similarity">
    <text evidence="3">Belongs to the HRI1 family.</text>
</comment>
<sequence>MADISIRKYIRWLPDEASEPTSTIVLTSPERRFVDLRILLEPKLSIDWGIAGTSTSERADGSDFSHSRWNHWIDSRTANTENLADEGDNYDQADGSILEKGRMVNPATGKQTDYEELWVSEDTRSVPAFASGGSIVDGPAICVVLEMQRDEEGRRGMVVRLGQYCQGLVRTGAGQADITIERLKWDAETGWVKQVRIGDAELPTDFATHLAHEAVQGDVVRVGGDAWTVVETAVL</sequence>
<evidence type="ECO:0000256" key="3">
    <source>
        <dbReference type="ARBA" id="ARBA00005229"/>
    </source>
</evidence>
<evidence type="ECO:0000256" key="1">
    <source>
        <dbReference type="ARBA" id="ARBA00004123"/>
    </source>
</evidence>
<evidence type="ECO:0000256" key="6">
    <source>
        <dbReference type="ARBA" id="ARBA00023242"/>
    </source>
</evidence>
<dbReference type="CDD" id="cd11692">
    <property type="entry name" value="HRI1_N_like"/>
    <property type="match status" value="1"/>
</dbReference>
<proteinExistence type="inferred from homology"/>
<dbReference type="CDD" id="cd11693">
    <property type="entry name" value="HRI1_C_like"/>
    <property type="match status" value="1"/>
</dbReference>
<organism evidence="7 8">
    <name type="scientific">Immersiella caudata</name>
    <dbReference type="NCBI Taxonomy" id="314043"/>
    <lineage>
        <taxon>Eukaryota</taxon>
        <taxon>Fungi</taxon>
        <taxon>Dikarya</taxon>
        <taxon>Ascomycota</taxon>
        <taxon>Pezizomycotina</taxon>
        <taxon>Sordariomycetes</taxon>
        <taxon>Sordariomycetidae</taxon>
        <taxon>Sordariales</taxon>
        <taxon>Lasiosphaeriaceae</taxon>
        <taxon>Immersiella</taxon>
    </lineage>
</organism>